<protein>
    <submittedName>
        <fullName evidence="2">Uncharacterized protein</fullName>
    </submittedName>
</protein>
<gene>
    <name evidence="2" type="ORF">PLEPLA_LOCUS425</name>
</gene>
<feature type="compositionally biased region" description="Polar residues" evidence="1">
    <location>
        <begin position="72"/>
        <end position="82"/>
    </location>
</feature>
<accession>A0A9N7TH74</accession>
<evidence type="ECO:0000313" key="2">
    <source>
        <dbReference type="EMBL" id="CAB1412731.1"/>
    </source>
</evidence>
<dbReference type="EMBL" id="CADEAL010000015">
    <property type="protein sequence ID" value="CAB1412731.1"/>
    <property type="molecule type" value="Genomic_DNA"/>
</dbReference>
<name>A0A9N7TH74_PLEPL</name>
<sequence length="188" mass="20689">MSSQSINWNICDKLVQMNSPDRGHCHAEAHWDGASPSAAGQWDGFQLEHKLCQEKTVDDSTRLDTEPPPGGSTDSCSETWDPTVQEDERHTSRCQKVKPQLTSRFCWKPPPECRASHWFVSSQEKSSSVTLGGFWLRALNRGSDVMLLVFSSSGTTGGAGGEEDILSGVSLMFISVKLPSDQLTSTWL</sequence>
<reference evidence="2" key="1">
    <citation type="submission" date="2020-03" db="EMBL/GenBank/DDBJ databases">
        <authorList>
            <person name="Weist P."/>
        </authorList>
    </citation>
    <scope>NUCLEOTIDE SEQUENCE</scope>
</reference>
<dbReference type="Proteomes" id="UP001153269">
    <property type="component" value="Unassembled WGS sequence"/>
</dbReference>
<feature type="region of interest" description="Disordered" evidence="1">
    <location>
        <begin position="57"/>
        <end position="84"/>
    </location>
</feature>
<evidence type="ECO:0000256" key="1">
    <source>
        <dbReference type="SAM" id="MobiDB-lite"/>
    </source>
</evidence>
<proteinExistence type="predicted"/>
<evidence type="ECO:0000313" key="3">
    <source>
        <dbReference type="Proteomes" id="UP001153269"/>
    </source>
</evidence>
<dbReference type="AlphaFoldDB" id="A0A9N7TH74"/>
<organism evidence="2 3">
    <name type="scientific">Pleuronectes platessa</name>
    <name type="common">European plaice</name>
    <dbReference type="NCBI Taxonomy" id="8262"/>
    <lineage>
        <taxon>Eukaryota</taxon>
        <taxon>Metazoa</taxon>
        <taxon>Chordata</taxon>
        <taxon>Craniata</taxon>
        <taxon>Vertebrata</taxon>
        <taxon>Euteleostomi</taxon>
        <taxon>Actinopterygii</taxon>
        <taxon>Neopterygii</taxon>
        <taxon>Teleostei</taxon>
        <taxon>Neoteleostei</taxon>
        <taxon>Acanthomorphata</taxon>
        <taxon>Carangaria</taxon>
        <taxon>Pleuronectiformes</taxon>
        <taxon>Pleuronectoidei</taxon>
        <taxon>Pleuronectidae</taxon>
        <taxon>Pleuronectes</taxon>
    </lineage>
</organism>
<keyword evidence="3" id="KW-1185">Reference proteome</keyword>
<comment type="caution">
    <text evidence="2">The sequence shown here is derived from an EMBL/GenBank/DDBJ whole genome shotgun (WGS) entry which is preliminary data.</text>
</comment>